<keyword evidence="1" id="KW-0548">Nucleotidyltransferase</keyword>
<dbReference type="EC" id="2.7.7.1" evidence="1"/>
<keyword evidence="1" id="KW-0808">Transferase</keyword>
<evidence type="ECO:0000313" key="2">
    <source>
        <dbReference type="Proteomes" id="UP001219933"/>
    </source>
</evidence>
<dbReference type="AlphaFoldDB" id="A0AAF0J8C3"/>
<organism evidence="1 2">
    <name type="scientific">Malassezia cuniculi</name>
    <dbReference type="NCBI Taxonomy" id="948313"/>
    <lineage>
        <taxon>Eukaryota</taxon>
        <taxon>Fungi</taxon>
        <taxon>Dikarya</taxon>
        <taxon>Basidiomycota</taxon>
        <taxon>Ustilaginomycotina</taxon>
        <taxon>Malasseziomycetes</taxon>
        <taxon>Malasseziales</taxon>
        <taxon>Malasseziaceae</taxon>
        <taxon>Malassezia</taxon>
    </lineage>
</organism>
<dbReference type="EMBL" id="CP119881">
    <property type="protein sequence ID" value="WFD36674.1"/>
    <property type="molecule type" value="Genomic_DNA"/>
</dbReference>
<proteinExistence type="predicted"/>
<name>A0AAF0J8C3_9BASI</name>
<dbReference type="InterPro" id="IPR014729">
    <property type="entry name" value="Rossmann-like_a/b/a_fold"/>
</dbReference>
<dbReference type="Proteomes" id="UP001219933">
    <property type="component" value="Chromosome 5"/>
</dbReference>
<dbReference type="PANTHER" id="PTHR31285">
    <property type="entry name" value="NICOTINAMIDE MONONUCLEOTIDE ADENYLYLTRANSFERASE"/>
    <property type="match status" value="1"/>
</dbReference>
<dbReference type="GO" id="GO:0000309">
    <property type="term" value="F:nicotinamide-nucleotide adenylyltransferase activity"/>
    <property type="evidence" value="ECO:0007669"/>
    <property type="project" value="UniProtKB-EC"/>
</dbReference>
<accession>A0AAF0J8C3</accession>
<reference evidence="1" key="1">
    <citation type="submission" date="2023-03" db="EMBL/GenBank/DDBJ databases">
        <title>Mating type loci evolution in Malassezia.</title>
        <authorList>
            <person name="Coelho M.A."/>
        </authorList>
    </citation>
    <scope>NUCLEOTIDE SEQUENCE</scope>
    <source>
        <strain evidence="1">CBS 11721</strain>
    </source>
</reference>
<dbReference type="GO" id="GO:0005737">
    <property type="term" value="C:cytoplasm"/>
    <property type="evidence" value="ECO:0007669"/>
    <property type="project" value="TreeGrafter"/>
</dbReference>
<gene>
    <name evidence="1" type="ORF">MCUN1_003561</name>
</gene>
<sequence length="235" mass="25899">MSHAAAAPAAPLRVVYATRPRWPGKANARIAVLDSSFNPPTRAHLALATLGVDDRTEFDAHLLIYSVRNADKGFGSGASLAQRAEMMTCLARDVEDCLKQRSPHHEPNVAVALVDEPLVFAKSTLVHSYVNDSPRLFWVVGSDTLTRVFNPKYYASQDDLAARSERFFGQEGTSMICVDRPQQQGSSHDDAIDDLFAHSAVARAWRDAGRIELRTIGAQEATYSSTKQRRCYPPV</sequence>
<dbReference type="SUPFAM" id="SSF52374">
    <property type="entry name" value="Nucleotidylyl transferase"/>
    <property type="match status" value="1"/>
</dbReference>
<dbReference type="GO" id="GO:0005634">
    <property type="term" value="C:nucleus"/>
    <property type="evidence" value="ECO:0007669"/>
    <property type="project" value="TreeGrafter"/>
</dbReference>
<evidence type="ECO:0000313" key="1">
    <source>
        <dbReference type="EMBL" id="WFD36674.1"/>
    </source>
</evidence>
<protein>
    <submittedName>
        <fullName evidence="1">Nicotinamide-nucleotide adenylyltransferase</fullName>
        <ecNumber evidence="1">2.7.7.1</ecNumber>
    </submittedName>
</protein>
<dbReference type="Gene3D" id="3.40.50.620">
    <property type="entry name" value="HUPs"/>
    <property type="match status" value="1"/>
</dbReference>
<dbReference type="PANTHER" id="PTHR31285:SF0">
    <property type="entry name" value="NICOTINAMIDE MONONUCLEOTIDE ADENYLYLTRANSFERASE"/>
    <property type="match status" value="1"/>
</dbReference>
<keyword evidence="2" id="KW-1185">Reference proteome</keyword>
<dbReference type="GO" id="GO:0016887">
    <property type="term" value="F:ATP hydrolysis activity"/>
    <property type="evidence" value="ECO:0007669"/>
    <property type="project" value="TreeGrafter"/>
</dbReference>